<feature type="compositionally biased region" description="Polar residues" evidence="1">
    <location>
        <begin position="55"/>
        <end position="64"/>
    </location>
</feature>
<proteinExistence type="predicted"/>
<protein>
    <submittedName>
        <fullName evidence="2">Uncharacterized protein</fullName>
    </submittedName>
</protein>
<evidence type="ECO:0000313" key="2">
    <source>
        <dbReference type="EMBL" id="QIG71305.1"/>
    </source>
</evidence>
<dbReference type="EMBL" id="MN988521">
    <property type="protein sequence ID" value="QIG71305.1"/>
    <property type="molecule type" value="Genomic_DNA"/>
</dbReference>
<sequence>MKATEFCYWLQGYFEINDQSSTSTPPTLNSSQVEVIKRHLQLVFVHDIDPSYPAEQQSKLNSIHNDTHKTTGPLMRC</sequence>
<dbReference type="Proteomes" id="UP000629603">
    <property type="component" value="Segment"/>
</dbReference>
<reference evidence="2 3" key="1">
    <citation type="submission" date="2020-01" db="EMBL/GenBank/DDBJ databases">
        <title>Patterns of diversity and host range of bacteriophage communities associated with bean-nodulatin bacteria.</title>
        <authorList>
            <person name="Vann Cauwenberghe J."/>
            <person name="Santamaria R.I."/>
            <person name="Bustos P."/>
            <person name="Juarez S."/>
            <person name="Gonzalez V."/>
        </authorList>
    </citation>
    <scope>NUCLEOTIDE SEQUENCE [LARGE SCALE GENOMIC DNA]</scope>
</reference>
<evidence type="ECO:0000256" key="1">
    <source>
        <dbReference type="SAM" id="MobiDB-lite"/>
    </source>
</evidence>
<keyword evidence="3" id="KW-1185">Reference proteome</keyword>
<evidence type="ECO:0000313" key="3">
    <source>
        <dbReference type="Proteomes" id="UP000629603"/>
    </source>
</evidence>
<name>A0A7S5RAZ1_9CAUD</name>
<organism evidence="2 3">
    <name type="scientific">Rhizobium phage RHph_TM30</name>
    <dbReference type="NCBI Taxonomy" id="2509764"/>
    <lineage>
        <taxon>Viruses</taxon>
        <taxon>Duplodnaviria</taxon>
        <taxon>Heunggongvirae</taxon>
        <taxon>Uroviricota</taxon>
        <taxon>Caudoviricetes</taxon>
        <taxon>Kleczkowskaviridae</taxon>
        <taxon>Cuauhnahuacvirus</taxon>
        <taxon>Cuauhnahuacvirus TM30</taxon>
    </lineage>
</organism>
<gene>
    <name evidence="2" type="ORF">EVB93_198</name>
</gene>
<feature type="region of interest" description="Disordered" evidence="1">
    <location>
        <begin position="55"/>
        <end position="77"/>
    </location>
</feature>
<accession>A0A7S5RAZ1</accession>